<dbReference type="Proteomes" id="UP000028545">
    <property type="component" value="Unassembled WGS sequence"/>
</dbReference>
<dbReference type="InterPro" id="IPR020588">
    <property type="entry name" value="RecA_ATP-bd"/>
</dbReference>
<dbReference type="PROSITE" id="PS50162">
    <property type="entry name" value="RECA_2"/>
    <property type="match status" value="1"/>
</dbReference>
<dbReference type="OrthoDB" id="5957327at2759"/>
<dbReference type="PANTHER" id="PTHR46239:SF1">
    <property type="entry name" value="DNA REPAIR PROTEIN RAD51 HOMOLOG 3"/>
    <property type="match status" value="1"/>
</dbReference>
<reference evidence="9 10" key="1">
    <citation type="journal article" date="2014" name="Genome Announc.">
        <title>Draft genome sequence of the pathogenic fungus Scedosporium apiospermum.</title>
        <authorList>
            <person name="Vandeputte P."/>
            <person name="Ghamrawi S."/>
            <person name="Rechenmann M."/>
            <person name="Iltis A."/>
            <person name="Giraud S."/>
            <person name="Fleury M."/>
            <person name="Thornton C."/>
            <person name="Delhaes L."/>
            <person name="Meyer W."/>
            <person name="Papon N."/>
            <person name="Bouchara J.P."/>
        </authorList>
    </citation>
    <scope>NUCLEOTIDE SEQUENCE [LARGE SCALE GENOMIC DNA]</scope>
    <source>
        <strain evidence="9 10">IHEM 14462</strain>
    </source>
</reference>
<evidence type="ECO:0000313" key="10">
    <source>
        <dbReference type="Proteomes" id="UP000028545"/>
    </source>
</evidence>
<dbReference type="InterPro" id="IPR027417">
    <property type="entry name" value="P-loop_NTPase"/>
</dbReference>
<feature type="compositionally biased region" description="Acidic residues" evidence="7">
    <location>
        <begin position="341"/>
        <end position="353"/>
    </location>
</feature>
<evidence type="ECO:0000256" key="7">
    <source>
        <dbReference type="SAM" id="MobiDB-lite"/>
    </source>
</evidence>
<evidence type="ECO:0000259" key="8">
    <source>
        <dbReference type="PROSITE" id="PS50162"/>
    </source>
</evidence>
<dbReference type="CDD" id="cd01393">
    <property type="entry name" value="RecA-like"/>
    <property type="match status" value="1"/>
</dbReference>
<dbReference type="GO" id="GO:0007131">
    <property type="term" value="P:reciprocal meiotic recombination"/>
    <property type="evidence" value="ECO:0007669"/>
    <property type="project" value="TreeGrafter"/>
</dbReference>
<dbReference type="SMART" id="SM00382">
    <property type="entry name" value="AAA"/>
    <property type="match status" value="1"/>
</dbReference>
<sequence>MECLQDRLPAVSAAQALEDLNDDPSQCVSTGLCKLDRALSATPESLRRLRTGDDNVHPAAPSGVHRGQVTEIWGPPGVGKTAMGIQIASSALSDGRGVVWVDVAEAVHSRERSGNKNSGRGISDERLGQNNGDDWPFVHYTCASLAHFIALLCRPVTKSLPANTAVVVVDSLSALLNETFPKAPDGRKGFKSGKGSGLSPRRLQTLQYVIGALQKLAATRNCAVVLLSQCATKLQSHNRGAALVPSIGASVWDQGIPTRLVLFRDWMWKDGAPTNTCFVGIQRLAGKNLPNPVRRVAAFRIESSGLTEIDYDEADQKRILRLGDAKPQMKRKLGVTRLEVPDSDEDYGWDSDDDAHLPPEPPQWQGSEDLIIGTQRSLDGEDTEDDADEEADQSPDRLGATAEDTRQ</sequence>
<dbReference type="InterPro" id="IPR003593">
    <property type="entry name" value="AAA+_ATPase"/>
</dbReference>
<dbReference type="EMBL" id="JOWA01000121">
    <property type="protein sequence ID" value="KEZ40477.1"/>
    <property type="molecule type" value="Genomic_DNA"/>
</dbReference>
<protein>
    <recommendedName>
        <fullName evidence="8">RecA family profile 1 domain-containing protein</fullName>
    </recommendedName>
</protein>
<keyword evidence="4" id="KW-0067">ATP-binding</keyword>
<keyword evidence="2" id="KW-0547">Nucleotide-binding</keyword>
<dbReference type="GO" id="GO:0140664">
    <property type="term" value="F:ATP-dependent DNA damage sensor activity"/>
    <property type="evidence" value="ECO:0007669"/>
    <property type="project" value="InterPro"/>
</dbReference>
<dbReference type="PANTHER" id="PTHR46239">
    <property type="entry name" value="DNA REPAIR PROTEIN RAD51 HOMOLOG 3 RAD51C"/>
    <property type="match status" value="1"/>
</dbReference>
<evidence type="ECO:0000313" key="9">
    <source>
        <dbReference type="EMBL" id="KEZ40477.1"/>
    </source>
</evidence>
<dbReference type="InterPro" id="IPR052093">
    <property type="entry name" value="HR_Repair_Mediator"/>
</dbReference>
<accession>A0A084FZG5</accession>
<evidence type="ECO:0000256" key="2">
    <source>
        <dbReference type="ARBA" id="ARBA00022741"/>
    </source>
</evidence>
<dbReference type="RefSeq" id="XP_016640276.1">
    <property type="nucleotide sequence ID" value="XM_016790013.1"/>
</dbReference>
<keyword evidence="10" id="KW-1185">Reference proteome</keyword>
<dbReference type="GeneID" id="27727434"/>
<dbReference type="VEuPathDB" id="FungiDB:SAPIO_CDS8362"/>
<dbReference type="GO" id="GO:0000400">
    <property type="term" value="F:four-way junction DNA binding"/>
    <property type="evidence" value="ECO:0007669"/>
    <property type="project" value="TreeGrafter"/>
</dbReference>
<keyword evidence="6" id="KW-0539">Nucleus</keyword>
<dbReference type="GO" id="GO:0033065">
    <property type="term" value="C:Rad51C-XRCC3 complex"/>
    <property type="evidence" value="ECO:0007669"/>
    <property type="project" value="TreeGrafter"/>
</dbReference>
<dbReference type="HOGENOM" id="CLU_043547_1_0_1"/>
<name>A0A084FZG5_PSEDA</name>
<evidence type="ECO:0000256" key="6">
    <source>
        <dbReference type="ARBA" id="ARBA00023242"/>
    </source>
</evidence>
<dbReference type="GO" id="GO:0005657">
    <property type="term" value="C:replication fork"/>
    <property type="evidence" value="ECO:0007669"/>
    <property type="project" value="TreeGrafter"/>
</dbReference>
<feature type="region of interest" description="Disordered" evidence="7">
    <location>
        <begin position="109"/>
        <end position="128"/>
    </location>
</feature>
<evidence type="ECO:0000256" key="4">
    <source>
        <dbReference type="ARBA" id="ARBA00022840"/>
    </source>
</evidence>
<dbReference type="OMA" id="IACNALR"/>
<feature type="domain" description="RecA family profile 1" evidence="8">
    <location>
        <begin position="24"/>
        <end position="230"/>
    </location>
</feature>
<dbReference type="GO" id="GO:0008821">
    <property type="term" value="F:crossover junction DNA endonuclease activity"/>
    <property type="evidence" value="ECO:0007669"/>
    <property type="project" value="TreeGrafter"/>
</dbReference>
<keyword evidence="3" id="KW-0227">DNA damage</keyword>
<dbReference type="GO" id="GO:0000707">
    <property type="term" value="P:meiotic DNA recombinase assembly"/>
    <property type="evidence" value="ECO:0007669"/>
    <property type="project" value="TreeGrafter"/>
</dbReference>
<proteinExistence type="predicted"/>
<dbReference type="GO" id="GO:0005524">
    <property type="term" value="F:ATP binding"/>
    <property type="evidence" value="ECO:0007669"/>
    <property type="project" value="UniProtKB-KW"/>
</dbReference>
<comment type="caution">
    <text evidence="9">The sequence shown here is derived from an EMBL/GenBank/DDBJ whole genome shotgun (WGS) entry which is preliminary data.</text>
</comment>
<feature type="compositionally biased region" description="Acidic residues" evidence="7">
    <location>
        <begin position="380"/>
        <end position="393"/>
    </location>
</feature>
<dbReference type="SUPFAM" id="SSF52540">
    <property type="entry name" value="P-loop containing nucleoside triphosphate hydrolases"/>
    <property type="match status" value="1"/>
</dbReference>
<evidence type="ECO:0000256" key="3">
    <source>
        <dbReference type="ARBA" id="ARBA00022763"/>
    </source>
</evidence>
<organism evidence="9 10">
    <name type="scientific">Pseudallescheria apiosperma</name>
    <name type="common">Scedosporium apiospermum</name>
    <dbReference type="NCBI Taxonomy" id="563466"/>
    <lineage>
        <taxon>Eukaryota</taxon>
        <taxon>Fungi</taxon>
        <taxon>Dikarya</taxon>
        <taxon>Ascomycota</taxon>
        <taxon>Pezizomycotina</taxon>
        <taxon>Sordariomycetes</taxon>
        <taxon>Hypocreomycetidae</taxon>
        <taxon>Microascales</taxon>
        <taxon>Microascaceae</taxon>
        <taxon>Scedosporium</taxon>
    </lineage>
</organism>
<keyword evidence="5" id="KW-0234">DNA repair</keyword>
<dbReference type="AlphaFoldDB" id="A0A084FZG5"/>
<dbReference type="GO" id="GO:0033063">
    <property type="term" value="C:Rad51B-Rad51C-Rad51D-XRCC2 complex"/>
    <property type="evidence" value="ECO:0007669"/>
    <property type="project" value="TreeGrafter"/>
</dbReference>
<evidence type="ECO:0000256" key="1">
    <source>
        <dbReference type="ARBA" id="ARBA00004123"/>
    </source>
</evidence>
<comment type="subcellular location">
    <subcellularLocation>
        <location evidence="1">Nucleus</location>
    </subcellularLocation>
</comment>
<dbReference type="KEGG" id="sapo:SAPIO_CDS8362"/>
<feature type="region of interest" description="Disordered" evidence="7">
    <location>
        <begin position="333"/>
        <end position="407"/>
    </location>
</feature>
<gene>
    <name evidence="9" type="ORF">SAPIO_CDS8362</name>
</gene>
<dbReference type="Gene3D" id="3.40.50.300">
    <property type="entry name" value="P-loop containing nucleotide triphosphate hydrolases"/>
    <property type="match status" value="1"/>
</dbReference>
<evidence type="ECO:0000256" key="5">
    <source>
        <dbReference type="ARBA" id="ARBA00023204"/>
    </source>
</evidence>